<proteinExistence type="predicted"/>
<feature type="region of interest" description="Disordered" evidence="1">
    <location>
        <begin position="235"/>
        <end position="254"/>
    </location>
</feature>
<accession>A0A150FZ64</accession>
<evidence type="ECO:0000313" key="3">
    <source>
        <dbReference type="EMBL" id="KXZ42495.1"/>
    </source>
</evidence>
<dbReference type="PANTHER" id="PTHR46936:SF1">
    <property type="entry name" value="ARABINOSYLTRANSFERASE XEG113"/>
    <property type="match status" value="1"/>
</dbReference>
<comment type="caution">
    <text evidence="3">The sequence shown here is derived from an EMBL/GenBank/DDBJ whole genome shotgun (WGS) entry which is preliminary data.</text>
</comment>
<dbReference type="GO" id="GO:0052636">
    <property type="term" value="F:arabinosyltransferase activity"/>
    <property type="evidence" value="ECO:0007669"/>
    <property type="project" value="TreeGrafter"/>
</dbReference>
<dbReference type="GO" id="GO:0005794">
    <property type="term" value="C:Golgi apparatus"/>
    <property type="evidence" value="ECO:0007669"/>
    <property type="project" value="TreeGrafter"/>
</dbReference>
<sequence>MLADDAAPCGPLSQELVWRHAVNGTVLVTVVDKLVWRIFGPSWVENVRAANISYWLVAALDPETSLALGAMGVADHCFNAPQDRLVYMGTESTYQWGGHHWAQTTWSKVHVIRAVYELGVHVVHSDADVVWFADPLPYLMAQLAVGGPGVPGSSSAAPHVLVATDLVTSRNRVGDTGLEAGINEFTNINAGIYMVRQWPGGLQFLGQWLSWQGREGVGHDQDGLNAHVRGFFFRSDPQQPRPAKPSKEPGAAQLQPHQRVLYAAHNHETAVGFLPASMFGNTYTYVNARLWEKLAHPLYAVHWVWGGSTMESKRQNMRDAMKFRDEPGYYTEPHLITFDLHQLPTPADFNSWYTTERMLGVHVAAANHQLQQAYWAFAAALITNRTLVLPRFLCHCSKNWYQTQSCRVNDEPYTAFPFVCSLSQLMRVKRLQQGLSLPGNTEYSGHRVHVREYSFLDNPKVPQDIKDSYLELVPAPGPRPPGLAPDQLVLRTEPADPAPGQSRGRNTGRTGRRLVVAAPLADWELRALLSREAYRGVRVLHLPQPGRTLSGFRTPGTQAQLDEEIQKRVAYWCCRSGLDVRRLNLTERVQLVALPPGRRQQLPALDARTSYLQP</sequence>
<dbReference type="STRING" id="33097.A0A150FZ64"/>
<organism evidence="3 4">
    <name type="scientific">Gonium pectorale</name>
    <name type="common">Green alga</name>
    <dbReference type="NCBI Taxonomy" id="33097"/>
    <lineage>
        <taxon>Eukaryota</taxon>
        <taxon>Viridiplantae</taxon>
        <taxon>Chlorophyta</taxon>
        <taxon>core chlorophytes</taxon>
        <taxon>Chlorophyceae</taxon>
        <taxon>CS clade</taxon>
        <taxon>Chlamydomonadales</taxon>
        <taxon>Volvocaceae</taxon>
        <taxon>Gonium</taxon>
    </lineage>
</organism>
<dbReference type="InterPro" id="IPR005069">
    <property type="entry name" value="Nucl-diP-sugar_transferase"/>
</dbReference>
<dbReference type="OrthoDB" id="540503at2759"/>
<feature type="domain" description="Nucleotide-diphospho-sugar transferase" evidence="2">
    <location>
        <begin position="52"/>
        <end position="317"/>
    </location>
</feature>
<dbReference type="Proteomes" id="UP000075714">
    <property type="component" value="Unassembled WGS sequence"/>
</dbReference>
<evidence type="ECO:0000259" key="2">
    <source>
        <dbReference type="Pfam" id="PF03407"/>
    </source>
</evidence>
<dbReference type="Pfam" id="PF03407">
    <property type="entry name" value="Nucleotid_trans"/>
    <property type="match status" value="1"/>
</dbReference>
<evidence type="ECO:0000256" key="1">
    <source>
        <dbReference type="SAM" id="MobiDB-lite"/>
    </source>
</evidence>
<name>A0A150FZ64_GONPE</name>
<gene>
    <name evidence="3" type="ORF">GPECTOR_141g693</name>
</gene>
<dbReference type="PANTHER" id="PTHR46936">
    <property type="entry name" value="ARABINOSYLTRANSFERASE XEG113"/>
    <property type="match status" value="1"/>
</dbReference>
<dbReference type="AlphaFoldDB" id="A0A150FZ64"/>
<feature type="region of interest" description="Disordered" evidence="1">
    <location>
        <begin position="492"/>
        <end position="511"/>
    </location>
</feature>
<reference evidence="4" key="1">
    <citation type="journal article" date="2016" name="Nat. Commun.">
        <title>The Gonium pectorale genome demonstrates co-option of cell cycle regulation during the evolution of multicellularity.</title>
        <authorList>
            <person name="Hanschen E.R."/>
            <person name="Marriage T.N."/>
            <person name="Ferris P.J."/>
            <person name="Hamaji T."/>
            <person name="Toyoda A."/>
            <person name="Fujiyama A."/>
            <person name="Neme R."/>
            <person name="Noguchi H."/>
            <person name="Minakuchi Y."/>
            <person name="Suzuki M."/>
            <person name="Kawai-Toyooka H."/>
            <person name="Smith D.R."/>
            <person name="Sparks H."/>
            <person name="Anderson J."/>
            <person name="Bakaric R."/>
            <person name="Luria V."/>
            <person name="Karger A."/>
            <person name="Kirschner M.W."/>
            <person name="Durand P.M."/>
            <person name="Michod R.E."/>
            <person name="Nozaki H."/>
            <person name="Olson B.J."/>
        </authorList>
    </citation>
    <scope>NUCLEOTIDE SEQUENCE [LARGE SCALE GENOMIC DNA]</scope>
    <source>
        <strain evidence="4">NIES-2863</strain>
    </source>
</reference>
<dbReference type="GO" id="GO:0052325">
    <property type="term" value="P:cell wall pectin biosynthetic process"/>
    <property type="evidence" value="ECO:0007669"/>
    <property type="project" value="TreeGrafter"/>
</dbReference>
<evidence type="ECO:0000313" key="4">
    <source>
        <dbReference type="Proteomes" id="UP000075714"/>
    </source>
</evidence>
<keyword evidence="4" id="KW-1185">Reference proteome</keyword>
<dbReference type="InterPro" id="IPR053250">
    <property type="entry name" value="Glycosyltransferase_77"/>
</dbReference>
<dbReference type="EMBL" id="LSYV01000141">
    <property type="protein sequence ID" value="KXZ42495.1"/>
    <property type="molecule type" value="Genomic_DNA"/>
</dbReference>
<protein>
    <recommendedName>
        <fullName evidence="2">Nucleotide-diphospho-sugar transferase domain-containing protein</fullName>
    </recommendedName>
</protein>